<gene>
    <name evidence="2" type="ORF">BC643_4348</name>
</gene>
<feature type="transmembrane region" description="Helical" evidence="1">
    <location>
        <begin position="93"/>
        <end position="112"/>
    </location>
</feature>
<organism evidence="2 3">
    <name type="scientific">Mangrovibacterium diazotrophicum</name>
    <dbReference type="NCBI Taxonomy" id="1261403"/>
    <lineage>
        <taxon>Bacteria</taxon>
        <taxon>Pseudomonadati</taxon>
        <taxon>Bacteroidota</taxon>
        <taxon>Bacteroidia</taxon>
        <taxon>Marinilabiliales</taxon>
        <taxon>Prolixibacteraceae</taxon>
        <taxon>Mangrovibacterium</taxon>
    </lineage>
</organism>
<dbReference type="EMBL" id="RAPN01000005">
    <property type="protein sequence ID" value="RKD86032.1"/>
    <property type="molecule type" value="Genomic_DNA"/>
</dbReference>
<proteinExistence type="predicted"/>
<evidence type="ECO:0000313" key="2">
    <source>
        <dbReference type="EMBL" id="RKD86032.1"/>
    </source>
</evidence>
<comment type="caution">
    <text evidence="2">The sequence shown here is derived from an EMBL/GenBank/DDBJ whole genome shotgun (WGS) entry which is preliminary data.</text>
</comment>
<keyword evidence="1" id="KW-0812">Transmembrane</keyword>
<protein>
    <submittedName>
        <fullName evidence="2">Uncharacterized protein</fullName>
    </submittedName>
</protein>
<dbReference type="OrthoDB" id="826327at2"/>
<evidence type="ECO:0000313" key="3">
    <source>
        <dbReference type="Proteomes" id="UP000283387"/>
    </source>
</evidence>
<keyword evidence="1" id="KW-0472">Membrane</keyword>
<keyword evidence="1" id="KW-1133">Transmembrane helix</keyword>
<sequence>MASSKELYDKYLVLKQEGMSFGEIRSRLASEGVAEEDIRVIIRLIDNQILRGDVKKSRNQKARELIAVGLVISVVGIIVTLGTYLGYINTGNSYLVAYGPVLGGAGIAAGGWSQYNRKDGRK</sequence>
<dbReference type="Proteomes" id="UP000283387">
    <property type="component" value="Unassembled WGS sequence"/>
</dbReference>
<evidence type="ECO:0000256" key="1">
    <source>
        <dbReference type="SAM" id="Phobius"/>
    </source>
</evidence>
<name>A0A419VVJ7_9BACT</name>
<dbReference type="AlphaFoldDB" id="A0A419VVJ7"/>
<feature type="transmembrane region" description="Helical" evidence="1">
    <location>
        <begin position="65"/>
        <end position="87"/>
    </location>
</feature>
<dbReference type="RefSeq" id="WP_120275346.1">
    <property type="nucleotide sequence ID" value="NZ_RAPN01000005.1"/>
</dbReference>
<accession>A0A419VVJ7</accession>
<reference evidence="2 3" key="1">
    <citation type="submission" date="2018-09" db="EMBL/GenBank/DDBJ databases">
        <title>Genomic Encyclopedia of Archaeal and Bacterial Type Strains, Phase II (KMG-II): from individual species to whole genera.</title>
        <authorList>
            <person name="Goeker M."/>
        </authorList>
    </citation>
    <scope>NUCLEOTIDE SEQUENCE [LARGE SCALE GENOMIC DNA]</scope>
    <source>
        <strain evidence="2 3">DSM 27148</strain>
    </source>
</reference>
<keyword evidence="3" id="KW-1185">Reference proteome</keyword>